<evidence type="ECO:0000259" key="1">
    <source>
        <dbReference type="PROSITE" id="PS50181"/>
    </source>
</evidence>
<proteinExistence type="predicted"/>
<name>A0AAN8NST1_9PEZI</name>
<dbReference type="InterPro" id="IPR001810">
    <property type="entry name" value="F-box_dom"/>
</dbReference>
<protein>
    <recommendedName>
        <fullName evidence="1">F-box domain-containing protein</fullName>
    </recommendedName>
</protein>
<comment type="caution">
    <text evidence="2">The sequence shown here is derived from an EMBL/GenBank/DDBJ whole genome shotgun (WGS) entry which is preliminary data.</text>
</comment>
<gene>
    <name evidence="2" type="ORF">TWF718_009321</name>
</gene>
<feature type="domain" description="F-box" evidence="1">
    <location>
        <begin position="14"/>
        <end position="63"/>
    </location>
</feature>
<keyword evidence="3" id="KW-1185">Reference proteome</keyword>
<accession>A0AAN8NST1</accession>
<dbReference type="AlphaFoldDB" id="A0AAN8NST1"/>
<dbReference type="PROSITE" id="PS50181">
    <property type="entry name" value="FBOX"/>
    <property type="match status" value="1"/>
</dbReference>
<reference evidence="2 3" key="1">
    <citation type="submission" date="2019-10" db="EMBL/GenBank/DDBJ databases">
        <authorList>
            <person name="Palmer J.M."/>
        </authorList>
    </citation>
    <scope>NUCLEOTIDE SEQUENCE [LARGE SCALE GENOMIC DNA]</scope>
    <source>
        <strain evidence="2 3">TWF718</strain>
    </source>
</reference>
<evidence type="ECO:0000313" key="2">
    <source>
        <dbReference type="EMBL" id="KAK6339932.1"/>
    </source>
</evidence>
<dbReference type="EMBL" id="JAVHNR010000006">
    <property type="protein sequence ID" value="KAK6339932.1"/>
    <property type="molecule type" value="Genomic_DNA"/>
</dbReference>
<sequence length="439" mass="50412">MPSSATTYASRRNIASLTAVPQEILLQVAKQLRILDVFVLRQVCRDLHVRLSGVDNQPLYYYFLNNPSFSSAFTASSSSSGNRNRKRKRFPRFDKDTDYYAITKNILSGRTEGCGICLAEVKNGGFVAYKGRVLFKRVCGSCARGYFTEIWRLEDTHPNLKIHPSQRITWSSENGNPFDEPGSTQGRWLSSLPRDCVLTTELQSAVLALPPSSSTCTSSSKRTNVAKQAYHSRYDKQIHFALQRKEAADIVIKILTEEYQQHYKRLHWLKPPHAFEEYTYNSLLWNLRPWLAPHYGHEKGLPRFMLGDKVEEILELYTESEELLDELRITGVRNACKSVMESELGVPKAGKDLRKPGKMAPLVRHWIVEWLKIRGYKGVPKDTKKDLRNSPRVCPFCKEEGEGKRGRVTLGSTMALTVHVWCRHEEMLEEDWRWLPVSN</sequence>
<dbReference type="Proteomes" id="UP001313282">
    <property type="component" value="Unassembled WGS sequence"/>
</dbReference>
<organism evidence="2 3">
    <name type="scientific">Orbilia javanica</name>
    <dbReference type="NCBI Taxonomy" id="47235"/>
    <lineage>
        <taxon>Eukaryota</taxon>
        <taxon>Fungi</taxon>
        <taxon>Dikarya</taxon>
        <taxon>Ascomycota</taxon>
        <taxon>Pezizomycotina</taxon>
        <taxon>Orbiliomycetes</taxon>
        <taxon>Orbiliales</taxon>
        <taxon>Orbiliaceae</taxon>
        <taxon>Orbilia</taxon>
    </lineage>
</organism>
<evidence type="ECO:0000313" key="3">
    <source>
        <dbReference type="Proteomes" id="UP001313282"/>
    </source>
</evidence>